<evidence type="ECO:0000313" key="7">
    <source>
        <dbReference type="Proteomes" id="UP000245783"/>
    </source>
</evidence>
<dbReference type="InterPro" id="IPR017853">
    <property type="entry name" value="GH"/>
</dbReference>
<dbReference type="RefSeq" id="XP_025373272.1">
    <property type="nucleotide sequence ID" value="XM_025517682.1"/>
</dbReference>
<keyword evidence="3" id="KW-0119">Carbohydrate metabolism</keyword>
<sequence length="1196" mass="127927">MWAPIIFDPPLGSTIRQASGPGNTYHVLAHNVPLQLLAPEGAERLEVWHDAGKGEWCATPFAPIETHTIEVAGTTGPASVAAGQAALTFHFQDAEFANSLQFTYRISRSDGRIEWLGTSSDNVKVVFCGREKQLKPTFEQAFRTHFKVRTQSIADGESGAALHSLVKMSIPVESADDRMHLGQLHGVKQVLVIEQTQRTWHTSRLCRADEVSQYQPAPLVVANLTEHPDMLAVFIAVSTGGGNIGLLQSIQRESAQTLSLDVLVSSDPFDRSQSADAEGASVYASLCDLTSLHFAIRVLMGHARETFESKNSIEVPRRGPVTFSGQQIQIQRHCSVTSDTQDIDTSASDSGYLSATSPKLEYAKGLVSPYTSHNDPHASHITPDSVPRSSSPVDLPQGRSLHSYSAAASVNDLDDDAELGAQRSPPCSEGGLMLCTWEALNHERPFLSSVLAALASLERRAPGACTSLLLDDGWADTIREDKPAGRGFMSAMTLDSELLDEESPEDPSPLASYISAVHASFPNVRDVGVWLTLVGYWNGLSVPLAEVYGPPVRATLPGPDGLVSALLPALERLGDFWDDMLVGLVDAGVTFIKLDAQGELAGMRIEDEWLAGHETAYNRAARAAFESAKQRWLPAPHTTTSVIHSMAMGRAQPTGPAALGEMSAGQWRTTDDIVPGHEAAARWLLVHASRNIMLFEGSMHVPDADMLCTSAHASVSSCEAKAQAAFRALYSGARLTTSDPPLRASGELEEDALSPLLAPMRSPQGSVGPLRTLQAANHARLLPSNVFEDVTGDASGAALLMVQPNALTNKGDATSFSTIGGWNARGPNARAVGHLSVSDVACALKSHPSQSRKFTDVLVVCNDDAESFAHVSAQDLTRASCGMIKHLSRPVLAYNLAPGCCTSWRVVPLALLDEQTFVCTTGLANKYLGLGAVCTSCAAPQESSPEPPETSKSFPNLRGSSTSDVGDLTDLPWSAVFAALAVMMLNTLVGLLSTHILLAPVALTLDLATMAMRQRATYSGVPAPLSRAYIHTASGHSTSSALRLPYVGMLGALKISLPPRSRAGTDASPKPRLRPDKDKGLKLDVEVSRAGELDFVVVSTLTGPLLEADAHKRYTMQIDGVDVDASFLKIRPLREISPQGCSIYSEIDSHARSAVKVSVDMLAFLGSRKDDGGHEGDSRRHASPSPATWRVTLKLD</sequence>
<dbReference type="InterPro" id="IPR008811">
    <property type="entry name" value="Glycosyl_hydrolases_36"/>
</dbReference>
<comment type="catalytic activity">
    <reaction evidence="4">
        <text>alpha-D-galactosyl-(1-&gt;3)-1D-myo-inositol + sucrose = raffinose + myo-inositol</text>
        <dbReference type="Rhea" id="RHEA:20161"/>
        <dbReference type="ChEBI" id="CHEBI:16634"/>
        <dbReference type="ChEBI" id="CHEBI:17268"/>
        <dbReference type="ChEBI" id="CHEBI:17505"/>
        <dbReference type="ChEBI" id="CHEBI:17992"/>
        <dbReference type="EC" id="2.4.1.82"/>
    </reaction>
</comment>
<evidence type="ECO:0008006" key="8">
    <source>
        <dbReference type="Google" id="ProtNLM"/>
    </source>
</evidence>
<feature type="region of interest" description="Disordered" evidence="5">
    <location>
        <begin position="939"/>
        <end position="963"/>
    </location>
</feature>
<name>A0A316W8F4_9BASI</name>
<comment type="similarity">
    <text evidence="2">Belongs to the glycosyl hydrolases 36 family.</text>
</comment>
<comment type="catalytic activity">
    <reaction evidence="1">
        <text>Hydrolysis of terminal, non-reducing alpha-D-galactose residues in alpha-D-galactosides, including galactose oligosaccharides, galactomannans and galactolipids.</text>
        <dbReference type="EC" id="3.2.1.22"/>
    </reaction>
</comment>
<reference evidence="6 7" key="1">
    <citation type="journal article" date="2018" name="Mol. Biol. Evol.">
        <title>Broad Genomic Sampling Reveals a Smut Pathogenic Ancestry of the Fungal Clade Ustilaginomycotina.</title>
        <authorList>
            <person name="Kijpornyongpan T."/>
            <person name="Mondo S.J."/>
            <person name="Barry K."/>
            <person name="Sandor L."/>
            <person name="Lee J."/>
            <person name="Lipzen A."/>
            <person name="Pangilinan J."/>
            <person name="LaButti K."/>
            <person name="Hainaut M."/>
            <person name="Henrissat B."/>
            <person name="Grigoriev I.V."/>
            <person name="Spatafora J.W."/>
            <person name="Aime M.C."/>
        </authorList>
    </citation>
    <scope>NUCLEOTIDE SEQUENCE [LARGE SCALE GENOMIC DNA]</scope>
    <source>
        <strain evidence="6 7">MCA 4658</strain>
    </source>
</reference>
<dbReference type="InterPro" id="IPR013785">
    <property type="entry name" value="Aldolase_TIM"/>
</dbReference>
<evidence type="ECO:0000256" key="1">
    <source>
        <dbReference type="ARBA" id="ARBA00001255"/>
    </source>
</evidence>
<feature type="region of interest" description="Disordered" evidence="5">
    <location>
        <begin position="334"/>
        <end position="354"/>
    </location>
</feature>
<dbReference type="STRING" id="1522189.A0A316W8F4"/>
<dbReference type="OrthoDB" id="4664297at2759"/>
<protein>
    <recommendedName>
        <fullName evidence="8">Alpha-galactosidase</fullName>
    </recommendedName>
</protein>
<dbReference type="GO" id="GO:0047274">
    <property type="term" value="F:galactinol-sucrose galactosyltransferase activity"/>
    <property type="evidence" value="ECO:0007669"/>
    <property type="project" value="UniProtKB-EC"/>
</dbReference>
<dbReference type="AlphaFoldDB" id="A0A316W8F4"/>
<feature type="compositionally biased region" description="Basic and acidic residues" evidence="5">
    <location>
        <begin position="1168"/>
        <end position="1180"/>
    </location>
</feature>
<dbReference type="EMBL" id="KZ819352">
    <property type="protein sequence ID" value="PWN46112.1"/>
    <property type="molecule type" value="Genomic_DNA"/>
</dbReference>
<feature type="compositionally biased region" description="Low complexity" evidence="5">
    <location>
        <begin position="940"/>
        <end position="955"/>
    </location>
</feature>
<dbReference type="Proteomes" id="UP000245783">
    <property type="component" value="Unassembled WGS sequence"/>
</dbReference>
<dbReference type="InParanoid" id="A0A316W8F4"/>
<dbReference type="PANTHER" id="PTHR31268">
    <property type="match status" value="1"/>
</dbReference>
<evidence type="ECO:0000256" key="3">
    <source>
        <dbReference type="ARBA" id="ARBA00023277"/>
    </source>
</evidence>
<feature type="region of interest" description="Disordered" evidence="5">
    <location>
        <begin position="1168"/>
        <end position="1187"/>
    </location>
</feature>
<dbReference type="GeneID" id="37039552"/>
<dbReference type="GO" id="GO:0004557">
    <property type="term" value="F:alpha-galactosidase activity"/>
    <property type="evidence" value="ECO:0007669"/>
    <property type="project" value="UniProtKB-EC"/>
</dbReference>
<organism evidence="6 7">
    <name type="scientific">Ceraceosorus guamensis</name>
    <dbReference type="NCBI Taxonomy" id="1522189"/>
    <lineage>
        <taxon>Eukaryota</taxon>
        <taxon>Fungi</taxon>
        <taxon>Dikarya</taxon>
        <taxon>Basidiomycota</taxon>
        <taxon>Ustilaginomycotina</taxon>
        <taxon>Exobasidiomycetes</taxon>
        <taxon>Ceraceosorales</taxon>
        <taxon>Ceraceosoraceae</taxon>
        <taxon>Ceraceosorus</taxon>
    </lineage>
</organism>
<feature type="compositionally biased region" description="Low complexity" evidence="5">
    <location>
        <begin position="383"/>
        <end position="396"/>
    </location>
</feature>
<keyword evidence="7" id="KW-1185">Reference proteome</keyword>
<feature type="region of interest" description="Disordered" evidence="5">
    <location>
        <begin position="1060"/>
        <end position="1079"/>
    </location>
</feature>
<evidence type="ECO:0000313" key="6">
    <source>
        <dbReference type="EMBL" id="PWN46112.1"/>
    </source>
</evidence>
<evidence type="ECO:0000256" key="5">
    <source>
        <dbReference type="SAM" id="MobiDB-lite"/>
    </source>
</evidence>
<dbReference type="Gene3D" id="3.20.20.70">
    <property type="entry name" value="Aldolase class I"/>
    <property type="match status" value="1"/>
</dbReference>
<accession>A0A316W8F4</accession>
<dbReference type="PANTHER" id="PTHR31268:SF32">
    <property type="entry name" value="GALACTINOL--SUCROSE GALACTOSYLTRANSFERASE 2-RELATED"/>
    <property type="match status" value="1"/>
</dbReference>
<evidence type="ECO:0000256" key="4">
    <source>
        <dbReference type="ARBA" id="ARBA00049426"/>
    </source>
</evidence>
<gene>
    <name evidence="6" type="ORF">IE81DRAFT_83565</name>
</gene>
<proteinExistence type="inferred from homology"/>
<dbReference type="SUPFAM" id="SSF51445">
    <property type="entry name" value="(Trans)glycosidases"/>
    <property type="match status" value="1"/>
</dbReference>
<feature type="region of interest" description="Disordered" evidence="5">
    <location>
        <begin position="367"/>
        <end position="399"/>
    </location>
</feature>
<evidence type="ECO:0000256" key="2">
    <source>
        <dbReference type="ARBA" id="ARBA00007240"/>
    </source>
</evidence>